<evidence type="ECO:0000256" key="7">
    <source>
        <dbReference type="ARBA" id="ARBA00023188"/>
    </source>
</evidence>
<dbReference type="GO" id="GO:0005813">
    <property type="term" value="C:centrosome"/>
    <property type="evidence" value="ECO:0007669"/>
    <property type="project" value="Ensembl"/>
</dbReference>
<dbReference type="GO" id="GO:0036064">
    <property type="term" value="C:ciliary basal body"/>
    <property type="evidence" value="ECO:0007669"/>
    <property type="project" value="Ensembl"/>
</dbReference>
<feature type="compositionally biased region" description="Low complexity" evidence="8">
    <location>
        <begin position="1"/>
        <end position="10"/>
    </location>
</feature>
<dbReference type="InterPro" id="IPR008010">
    <property type="entry name" value="Tatp1"/>
</dbReference>
<evidence type="ECO:0000256" key="9">
    <source>
        <dbReference type="SAM" id="Phobius"/>
    </source>
</evidence>
<evidence type="ECO:0000256" key="4">
    <source>
        <dbReference type="ARBA" id="ARBA00022855"/>
    </source>
</evidence>
<feature type="transmembrane region" description="Helical" evidence="9">
    <location>
        <begin position="401"/>
        <end position="418"/>
    </location>
</feature>
<feature type="region of interest" description="Disordered" evidence="8">
    <location>
        <begin position="1"/>
        <end position="56"/>
    </location>
</feature>
<feature type="transmembrane region" description="Helical" evidence="9">
    <location>
        <begin position="424"/>
        <end position="449"/>
    </location>
</feature>
<dbReference type="GO" id="GO:0045724">
    <property type="term" value="P:positive regulation of cilium assembly"/>
    <property type="evidence" value="ECO:0007669"/>
    <property type="project" value="Ensembl"/>
</dbReference>
<comment type="subcellular location">
    <subcellularLocation>
        <location evidence="1">Membrane</location>
        <topology evidence="1">Multi-pass membrane protein</topology>
    </subcellularLocation>
</comment>
<dbReference type="CTD" id="202018"/>
<dbReference type="Proteomes" id="UP000694386">
    <property type="component" value="Unplaced"/>
</dbReference>
<dbReference type="AlphaFoldDB" id="A0A8C2QGI6"/>
<dbReference type="GeneID" id="100761495"/>
<dbReference type="GO" id="GO:0005829">
    <property type="term" value="C:cytosol"/>
    <property type="evidence" value="ECO:0007669"/>
    <property type="project" value="Ensembl"/>
</dbReference>
<reference evidence="10" key="2">
    <citation type="submission" date="2025-09" db="UniProtKB">
        <authorList>
            <consortium name="Ensembl"/>
        </authorList>
    </citation>
    <scope>IDENTIFICATION</scope>
</reference>
<gene>
    <name evidence="10" type="primary">Tapt1</name>
</gene>
<evidence type="ECO:0000256" key="1">
    <source>
        <dbReference type="ARBA" id="ARBA00004141"/>
    </source>
</evidence>
<evidence type="ECO:0000313" key="10">
    <source>
        <dbReference type="Ensembl" id="ENSCGRP00001010583.1"/>
    </source>
</evidence>
<feature type="region of interest" description="Disordered" evidence="8">
    <location>
        <begin position="521"/>
        <end position="546"/>
    </location>
</feature>
<keyword evidence="7" id="KW-0891">Chondrogenesis</keyword>
<dbReference type="RefSeq" id="XP_016835472.2">
    <property type="nucleotide sequence ID" value="XM_016979983.3"/>
</dbReference>
<evidence type="ECO:0000313" key="11">
    <source>
        <dbReference type="Proteomes" id="UP000694386"/>
    </source>
</evidence>
<evidence type="ECO:0000256" key="3">
    <source>
        <dbReference type="ARBA" id="ARBA00022692"/>
    </source>
</evidence>
<sequence>MAGVCDAAAPGEGGGGGADGTERTGRGETEQPGGGGHGPSPQHTETLGFYESDRRREKRRGRAELSLLRFLSAELTRGYFLEHNEAKYTERRERVYTCMRIPRELEKLMFFGIFLCLDAFLYVFTLLPLRVFLALFRLFTLPCYGLRDRRLLQPAQVCDILKGVILIICYFMMHYVDYSMMYHLIRGQSVIKLYIIYNMLEVADRLFSSFGQDILDALYWTATEPKERKRAHIGVIPHFFMAVLYVFLHAILIMVQATTLNVAFNSHNKSLLTIMMSNNFVEIKGSVFKKFEKNNLFQMSNSDIKERFTNYVLLLIVCLRNMEQFSWNPDHLWVLFPDVCMVIASEIAVDIVKHAFITKFNDITADVYSEYRASLAFDLVSSRQKNAYTDYSDSVARRMGFIPLPLAVLLIRVVTSSIKVQGILSYACVILFYFGLISLKILNSIVLLGKSCQYVKEAKMEEKLFNPPPASTPGKPSSKSQSKCKPSQGLSTEENLSTSITSQPVHQKENVIPLLVTSNSDQFLTTPDGDEKDITQENSELKHRSSKKDLLEIDRFTICGNRID</sequence>
<dbReference type="PANTHER" id="PTHR13317:SF4">
    <property type="entry name" value="TRANSMEMBRANE ANTERIOR POSTERIOR TRANSFORMATION PROTEIN 1 HOMOLOG"/>
    <property type="match status" value="1"/>
</dbReference>
<accession>A0A8C2QGI6</accession>
<reference evidence="10" key="1">
    <citation type="submission" date="2025-08" db="UniProtKB">
        <authorList>
            <consortium name="Ensembl"/>
        </authorList>
    </citation>
    <scope>IDENTIFICATION</scope>
</reference>
<dbReference type="Pfam" id="PF05346">
    <property type="entry name" value="DUF747"/>
    <property type="match status" value="1"/>
</dbReference>
<comment type="similarity">
    <text evidence="2">Belongs to the TAPT1 family.</text>
</comment>
<feature type="transmembrane region" description="Helical" evidence="9">
    <location>
        <begin position="108"/>
        <end position="140"/>
    </location>
</feature>
<dbReference type="Ensembl" id="ENSCGRT00001014807.1">
    <property type="protein sequence ID" value="ENSCGRP00001010583.1"/>
    <property type="gene ID" value="ENSCGRG00001012440.1"/>
</dbReference>
<feature type="compositionally biased region" description="Polar residues" evidence="8">
    <location>
        <begin position="488"/>
        <end position="505"/>
    </location>
</feature>
<dbReference type="GO" id="GO:0051216">
    <property type="term" value="P:cartilage development"/>
    <property type="evidence" value="ECO:0007669"/>
    <property type="project" value="UniProtKB-KW"/>
</dbReference>
<keyword evidence="5 9" id="KW-1133">Transmembrane helix</keyword>
<keyword evidence="3 9" id="KW-0812">Transmembrane</keyword>
<protein>
    <submittedName>
        <fullName evidence="10">Transmembrane anterior posterior transformation 1</fullName>
    </submittedName>
</protein>
<feature type="compositionally biased region" description="Basic and acidic residues" evidence="8">
    <location>
        <begin position="20"/>
        <end position="29"/>
    </location>
</feature>
<evidence type="ECO:0000256" key="5">
    <source>
        <dbReference type="ARBA" id="ARBA00022989"/>
    </source>
</evidence>
<evidence type="ECO:0000256" key="6">
    <source>
        <dbReference type="ARBA" id="ARBA00023136"/>
    </source>
</evidence>
<keyword evidence="4" id="KW-0892">Osteogenesis</keyword>
<dbReference type="GO" id="GO:0048706">
    <property type="term" value="P:embryonic skeletal system development"/>
    <property type="evidence" value="ECO:0007669"/>
    <property type="project" value="Ensembl"/>
</dbReference>
<feature type="transmembrane region" description="Helical" evidence="9">
    <location>
        <begin position="160"/>
        <end position="176"/>
    </location>
</feature>
<feature type="compositionally biased region" description="Basic and acidic residues" evidence="8">
    <location>
        <begin position="532"/>
        <end position="546"/>
    </location>
</feature>
<name>A0A8C2QGI6_CRIGR</name>
<feature type="region of interest" description="Disordered" evidence="8">
    <location>
        <begin position="464"/>
        <end position="505"/>
    </location>
</feature>
<proteinExistence type="inferred from homology"/>
<dbReference type="GO" id="GO:0005789">
    <property type="term" value="C:endoplasmic reticulum membrane"/>
    <property type="evidence" value="ECO:0007669"/>
    <property type="project" value="TreeGrafter"/>
</dbReference>
<evidence type="ECO:0000256" key="2">
    <source>
        <dbReference type="ARBA" id="ARBA00008803"/>
    </source>
</evidence>
<organism evidence="10 11">
    <name type="scientific">Cricetulus griseus</name>
    <name type="common">Chinese hamster</name>
    <name type="synonym">Cricetulus barabensis griseus</name>
    <dbReference type="NCBI Taxonomy" id="10029"/>
    <lineage>
        <taxon>Eukaryota</taxon>
        <taxon>Metazoa</taxon>
        <taxon>Chordata</taxon>
        <taxon>Craniata</taxon>
        <taxon>Vertebrata</taxon>
        <taxon>Euteleostomi</taxon>
        <taxon>Mammalia</taxon>
        <taxon>Eutheria</taxon>
        <taxon>Euarchontoglires</taxon>
        <taxon>Glires</taxon>
        <taxon>Rodentia</taxon>
        <taxon>Myomorpha</taxon>
        <taxon>Muroidea</taxon>
        <taxon>Cricetidae</taxon>
        <taxon>Cricetinae</taxon>
        <taxon>Cricetulus</taxon>
    </lineage>
</organism>
<evidence type="ECO:0000256" key="8">
    <source>
        <dbReference type="SAM" id="MobiDB-lite"/>
    </source>
</evidence>
<feature type="compositionally biased region" description="Low complexity" evidence="8">
    <location>
        <begin position="472"/>
        <end position="487"/>
    </location>
</feature>
<dbReference type="GO" id="GO:0005654">
    <property type="term" value="C:nucleoplasm"/>
    <property type="evidence" value="ECO:0007669"/>
    <property type="project" value="Ensembl"/>
</dbReference>
<dbReference type="GO" id="GO:0001503">
    <property type="term" value="P:ossification"/>
    <property type="evidence" value="ECO:0007669"/>
    <property type="project" value="UniProtKB-KW"/>
</dbReference>
<keyword evidence="6 9" id="KW-0472">Membrane</keyword>
<feature type="transmembrane region" description="Helical" evidence="9">
    <location>
        <begin position="235"/>
        <end position="255"/>
    </location>
</feature>
<dbReference type="PANTHER" id="PTHR13317">
    <property type="entry name" value="TRANSMEMBRANE ANTERIOR POSTERIOR TRANSFORMATION PROTEIN 1 HOMOLOG"/>
    <property type="match status" value="1"/>
</dbReference>